<dbReference type="EMBL" id="JNBR01000435">
    <property type="protein sequence ID" value="OQR92931.1"/>
    <property type="molecule type" value="Genomic_DNA"/>
</dbReference>
<dbReference type="Proteomes" id="UP000243579">
    <property type="component" value="Unassembled WGS sequence"/>
</dbReference>
<evidence type="ECO:0000313" key="1">
    <source>
        <dbReference type="EMBL" id="OQR92931.1"/>
    </source>
</evidence>
<dbReference type="PANTHER" id="PTHR14787:SF1">
    <property type="entry name" value="ATPASE PAAT"/>
    <property type="match status" value="1"/>
</dbReference>
<proteinExistence type="predicted"/>
<gene>
    <name evidence="1" type="ORF">ACHHYP_03096</name>
</gene>
<name>A0A1V9Z4P8_ACHHY</name>
<sequence>MEATSTWSSAGPVVCTAHAIDGGKADALQLVEAVSLDRPGDDSPCVLTLAFSEARSVQSLALTSSARHAEVYVGVINAKKEREFKYVETVRGVRSTADKDLYEVSATFPRSELYQEVVALEVKFLSIQPPATKHILRLQALDVRAALARSGPVAPAPSIPASSLTMLLQVQTAMQAQMEAKIFSAIDAKLGQLTLRLQSSEALVQRLAHQVTENQDTMALTKVMDRLSHLERDLAALKQLHPPLDPKPAKEIGEVAAAEDLAPVMTGES</sequence>
<dbReference type="Pfam" id="PF14958">
    <property type="entry name" value="PAAT-like"/>
    <property type="match status" value="1"/>
</dbReference>
<dbReference type="AlphaFoldDB" id="A0A1V9Z4P8"/>
<accession>A0A1V9Z4P8</accession>
<comment type="caution">
    <text evidence="1">The sequence shown here is derived from an EMBL/GenBank/DDBJ whole genome shotgun (WGS) entry which is preliminary data.</text>
</comment>
<dbReference type="InterPro" id="IPR028043">
    <property type="entry name" value="PAAT-like"/>
</dbReference>
<dbReference type="OrthoDB" id="74493at2759"/>
<evidence type="ECO:0000313" key="2">
    <source>
        <dbReference type="Proteomes" id="UP000243579"/>
    </source>
</evidence>
<dbReference type="PANTHER" id="PTHR14787">
    <property type="entry name" value="C10ORF188 FAMILY MEMBER"/>
    <property type="match status" value="1"/>
</dbReference>
<organism evidence="1 2">
    <name type="scientific">Achlya hypogyna</name>
    <name type="common">Oomycete</name>
    <name type="synonym">Protoachlya hypogyna</name>
    <dbReference type="NCBI Taxonomy" id="1202772"/>
    <lineage>
        <taxon>Eukaryota</taxon>
        <taxon>Sar</taxon>
        <taxon>Stramenopiles</taxon>
        <taxon>Oomycota</taxon>
        <taxon>Saprolegniomycetes</taxon>
        <taxon>Saprolegniales</taxon>
        <taxon>Achlyaceae</taxon>
        <taxon>Achlya</taxon>
    </lineage>
</organism>
<reference evidence="1 2" key="1">
    <citation type="journal article" date="2014" name="Genome Biol. Evol.">
        <title>The secreted proteins of Achlya hypogyna and Thraustotheca clavata identify the ancestral oomycete secretome and reveal gene acquisitions by horizontal gene transfer.</title>
        <authorList>
            <person name="Misner I."/>
            <person name="Blouin N."/>
            <person name="Leonard G."/>
            <person name="Richards T.A."/>
            <person name="Lane C.E."/>
        </authorList>
    </citation>
    <scope>NUCLEOTIDE SEQUENCE [LARGE SCALE GENOMIC DNA]</scope>
    <source>
        <strain evidence="1 2">ATCC 48635</strain>
    </source>
</reference>
<protein>
    <submittedName>
        <fullName evidence="1">Uncharacterized protein</fullName>
    </submittedName>
</protein>
<keyword evidence="2" id="KW-1185">Reference proteome</keyword>